<reference evidence="2" key="1">
    <citation type="submission" date="2016-01" db="EMBL/GenBank/DDBJ databases">
        <authorList>
            <person name="Mcilroy J.S."/>
            <person name="Karst M S."/>
            <person name="Albertsen M."/>
        </authorList>
    </citation>
    <scope>NUCLEOTIDE SEQUENCE</scope>
    <source>
        <strain evidence="2">Cfx-K</strain>
    </source>
</reference>
<proteinExistence type="predicted"/>
<feature type="region of interest" description="Disordered" evidence="1">
    <location>
        <begin position="281"/>
        <end position="325"/>
    </location>
</feature>
<dbReference type="KEGG" id="pbf:CFX0092_A0419"/>
<feature type="region of interest" description="Disordered" evidence="1">
    <location>
        <begin position="1"/>
        <end position="136"/>
    </location>
</feature>
<sequence>MQNPVQHRPAVAGVAGRVERQHGQRQPDRREAERRKFAAEGQPHRPRRGCPGRPRPLIRPLPEPPEQKCGQKGEERRAHVGRRVTAVGQQVRLEEQQDERRQRRRPAPQLPGQAVADQTQHQREQDDGQAGQEDDPRGLVVVLPHEQVGELIPPLTALPTGVIGRQAQGGHGQQRQGAKAVDQRRMLQAQPRIARAQKGQATGNVVLLVHRRAIVNQTLDRQKEKEQQRGHRRPQAPMRVCPNRPIPDGSIKPHTIDYNPSCGGRIRRAPYNVCAPSRRIDYNRPRYVPGSDFARSPAPRQPDTPPVDVAIESRRHGAGSRPGVA</sequence>
<feature type="compositionally biased region" description="Basic and acidic residues" evidence="1">
    <location>
        <begin position="65"/>
        <end position="78"/>
    </location>
</feature>
<name>A0A160T1P2_9CHLR</name>
<dbReference type="AlphaFoldDB" id="A0A160T1P2"/>
<gene>
    <name evidence="2" type="ORF">CFX0092_A0419</name>
</gene>
<protein>
    <submittedName>
        <fullName evidence="2">Uncharacterized protein</fullName>
    </submittedName>
</protein>
<dbReference type="Proteomes" id="UP000215027">
    <property type="component" value="Chromosome I"/>
</dbReference>
<feature type="compositionally biased region" description="Pro residues" evidence="1">
    <location>
        <begin position="53"/>
        <end position="64"/>
    </location>
</feature>
<evidence type="ECO:0000313" key="3">
    <source>
        <dbReference type="Proteomes" id="UP000215027"/>
    </source>
</evidence>
<feature type="region of interest" description="Disordered" evidence="1">
    <location>
        <begin position="218"/>
        <end position="254"/>
    </location>
</feature>
<keyword evidence="3" id="KW-1185">Reference proteome</keyword>
<organism evidence="2 3">
    <name type="scientific">Candidatus Promineifilum breve</name>
    <dbReference type="NCBI Taxonomy" id="1806508"/>
    <lineage>
        <taxon>Bacteria</taxon>
        <taxon>Bacillati</taxon>
        <taxon>Chloroflexota</taxon>
        <taxon>Ardenticatenia</taxon>
        <taxon>Candidatus Promineifilales</taxon>
        <taxon>Candidatus Promineifilaceae</taxon>
        <taxon>Candidatus Promineifilum</taxon>
    </lineage>
</organism>
<evidence type="ECO:0000256" key="1">
    <source>
        <dbReference type="SAM" id="MobiDB-lite"/>
    </source>
</evidence>
<feature type="compositionally biased region" description="Basic and acidic residues" evidence="1">
    <location>
        <begin position="92"/>
        <end position="101"/>
    </location>
</feature>
<feature type="compositionally biased region" description="Basic and acidic residues" evidence="1">
    <location>
        <begin position="17"/>
        <end position="38"/>
    </location>
</feature>
<feature type="compositionally biased region" description="Basic and acidic residues" evidence="1">
    <location>
        <begin position="220"/>
        <end position="229"/>
    </location>
</feature>
<accession>A0A160T1P2</accession>
<dbReference type="EMBL" id="LN890655">
    <property type="protein sequence ID" value="CUS02300.2"/>
    <property type="molecule type" value="Genomic_DNA"/>
</dbReference>
<evidence type="ECO:0000313" key="2">
    <source>
        <dbReference type="EMBL" id="CUS02300.2"/>
    </source>
</evidence>